<protein>
    <submittedName>
        <fullName evidence="1">Uncharacterized protein</fullName>
    </submittedName>
</protein>
<dbReference type="SUPFAM" id="SSF56672">
    <property type="entry name" value="DNA/RNA polymerases"/>
    <property type="match status" value="1"/>
</dbReference>
<evidence type="ECO:0000313" key="2">
    <source>
        <dbReference type="Proteomes" id="UP001235939"/>
    </source>
</evidence>
<dbReference type="EMBL" id="CP092873">
    <property type="protein sequence ID" value="UYV74368.1"/>
    <property type="molecule type" value="Genomic_DNA"/>
</dbReference>
<accession>A0ABY6L380</accession>
<dbReference type="Gene3D" id="3.10.10.10">
    <property type="entry name" value="HIV Type 1 Reverse Transcriptase, subunit A, domain 1"/>
    <property type="match status" value="1"/>
</dbReference>
<dbReference type="InterPro" id="IPR043502">
    <property type="entry name" value="DNA/RNA_pol_sf"/>
</dbReference>
<reference evidence="1 2" key="1">
    <citation type="submission" date="2022-01" db="EMBL/GenBank/DDBJ databases">
        <title>A chromosomal length assembly of Cordylochernes scorpioides.</title>
        <authorList>
            <person name="Zeh D."/>
            <person name="Zeh J."/>
        </authorList>
    </citation>
    <scope>NUCLEOTIDE SEQUENCE [LARGE SCALE GENOMIC DNA]</scope>
    <source>
        <strain evidence="1">IN4F17</strain>
        <tissue evidence="1">Whole Body</tissue>
    </source>
</reference>
<dbReference type="Proteomes" id="UP001235939">
    <property type="component" value="Chromosome 11"/>
</dbReference>
<evidence type="ECO:0000313" key="1">
    <source>
        <dbReference type="EMBL" id="UYV74368.1"/>
    </source>
</evidence>
<organism evidence="1 2">
    <name type="scientific">Cordylochernes scorpioides</name>
    <dbReference type="NCBI Taxonomy" id="51811"/>
    <lineage>
        <taxon>Eukaryota</taxon>
        <taxon>Metazoa</taxon>
        <taxon>Ecdysozoa</taxon>
        <taxon>Arthropoda</taxon>
        <taxon>Chelicerata</taxon>
        <taxon>Arachnida</taxon>
        <taxon>Pseudoscorpiones</taxon>
        <taxon>Cheliferoidea</taxon>
        <taxon>Chernetidae</taxon>
        <taxon>Cordylochernes</taxon>
    </lineage>
</organism>
<gene>
    <name evidence="1" type="ORF">LAZ67_11003256</name>
</gene>
<sequence>MYLKISKPNQKVERFKRHDKAKTYLQDDDVPIDDATTKPLFTLQEKDAKVLGNIFKTSMESLAEEACLINVSNDNNYKLLVIAPIGKELSSKYTPSIQPLLTINTNSGLFRFKRTPFGLTNSPFFQSVMDRELLGIIW</sequence>
<name>A0ABY6L380_9ARAC</name>
<proteinExistence type="predicted"/>
<keyword evidence="2" id="KW-1185">Reference proteome</keyword>